<dbReference type="Pfam" id="PF00628">
    <property type="entry name" value="PHD"/>
    <property type="match status" value="1"/>
</dbReference>
<feature type="compositionally biased region" description="Polar residues" evidence="6">
    <location>
        <begin position="609"/>
        <end position="618"/>
    </location>
</feature>
<dbReference type="InterPro" id="IPR019787">
    <property type="entry name" value="Znf_PHD-finger"/>
</dbReference>
<feature type="compositionally biased region" description="Low complexity" evidence="6">
    <location>
        <begin position="351"/>
        <end position="361"/>
    </location>
</feature>
<dbReference type="Pfam" id="PF12738">
    <property type="entry name" value="PTCB-BRCT"/>
    <property type="match status" value="1"/>
</dbReference>
<feature type="compositionally biased region" description="Basic and acidic residues" evidence="6">
    <location>
        <begin position="686"/>
        <end position="704"/>
    </location>
</feature>
<dbReference type="GO" id="GO:0008270">
    <property type="term" value="F:zinc ion binding"/>
    <property type="evidence" value="ECO:0007669"/>
    <property type="project" value="UniProtKB-KW"/>
</dbReference>
<dbReference type="InterPro" id="IPR044254">
    <property type="entry name" value="At4g02110-like"/>
</dbReference>
<evidence type="ECO:0000313" key="10">
    <source>
        <dbReference type="Proteomes" id="UP001604336"/>
    </source>
</evidence>
<dbReference type="InterPro" id="IPR011011">
    <property type="entry name" value="Znf_FYVE_PHD"/>
</dbReference>
<feature type="coiled-coil region" evidence="5">
    <location>
        <begin position="196"/>
        <end position="223"/>
    </location>
</feature>
<dbReference type="CDD" id="cd17711">
    <property type="entry name" value="BRCT_PAXIP1_rpt3"/>
    <property type="match status" value="1"/>
</dbReference>
<dbReference type="SMART" id="SM00292">
    <property type="entry name" value="BRCT"/>
    <property type="match status" value="3"/>
</dbReference>
<dbReference type="PANTHER" id="PTHR47181:SF2">
    <property type="entry name" value="BRCA1 C TERMINUS DOMAIN CONTAINING PROTEIN, EXPRESSED"/>
    <property type="match status" value="1"/>
</dbReference>
<feature type="region of interest" description="Disordered" evidence="6">
    <location>
        <begin position="835"/>
        <end position="900"/>
    </location>
</feature>
<dbReference type="InterPro" id="IPR036420">
    <property type="entry name" value="BRCT_dom_sf"/>
</dbReference>
<evidence type="ECO:0000313" key="9">
    <source>
        <dbReference type="EMBL" id="KAL2540443.1"/>
    </source>
</evidence>
<evidence type="ECO:0000256" key="6">
    <source>
        <dbReference type="SAM" id="MobiDB-lite"/>
    </source>
</evidence>
<dbReference type="PROSITE" id="PS50016">
    <property type="entry name" value="ZF_PHD_2"/>
    <property type="match status" value="1"/>
</dbReference>
<keyword evidence="3" id="KW-0862">Zinc</keyword>
<comment type="caution">
    <text evidence="9">The sequence shown here is derived from an EMBL/GenBank/DDBJ whole genome shotgun (WGS) entry which is preliminary data.</text>
</comment>
<dbReference type="PROSITE" id="PS50172">
    <property type="entry name" value="BRCT"/>
    <property type="match status" value="3"/>
</dbReference>
<evidence type="ECO:0000256" key="2">
    <source>
        <dbReference type="ARBA" id="ARBA00022771"/>
    </source>
</evidence>
<dbReference type="InterPro" id="IPR001357">
    <property type="entry name" value="BRCT_dom"/>
</dbReference>
<keyword evidence="1" id="KW-0479">Metal-binding</keyword>
<dbReference type="InterPro" id="IPR013083">
    <property type="entry name" value="Znf_RING/FYVE/PHD"/>
</dbReference>
<evidence type="ECO:0000259" key="7">
    <source>
        <dbReference type="PROSITE" id="PS50016"/>
    </source>
</evidence>
<evidence type="ECO:0000256" key="3">
    <source>
        <dbReference type="ARBA" id="ARBA00022833"/>
    </source>
</evidence>
<feature type="domain" description="BRCT" evidence="8">
    <location>
        <begin position="11"/>
        <end position="101"/>
    </location>
</feature>
<keyword evidence="10" id="KW-1185">Reference proteome</keyword>
<feature type="domain" description="BRCT" evidence="8">
    <location>
        <begin position="114"/>
        <end position="198"/>
    </location>
</feature>
<proteinExistence type="predicted"/>
<accession>A0ABD1VUQ6</accession>
<dbReference type="Gene3D" id="3.30.40.10">
    <property type="entry name" value="Zinc/RING finger domain, C3HC4 (zinc finger)"/>
    <property type="match status" value="1"/>
</dbReference>
<reference evidence="10" key="1">
    <citation type="submission" date="2024-07" db="EMBL/GenBank/DDBJ databases">
        <title>Two chromosome-level genome assemblies of Korean endemic species Abeliophyllum distichum and Forsythia ovata (Oleaceae).</title>
        <authorList>
            <person name="Jang H."/>
        </authorList>
    </citation>
    <scope>NUCLEOTIDE SEQUENCE [LARGE SCALE GENOMIC DNA]</scope>
</reference>
<sequence length="1214" mass="135348">MGSKQDLAYDDPSKTFIGVRFVLLGFDSIEKDKTRSKLLECGGFDSGDYGPDCTHVIVEKLIYDDPLCITARRDGKTLVTALWVDHSFDVGMPVDPTSVMYRPLRALNGIPGAKSLVVCLTGYQRQDRDDIMTMVGLMGANFSKPLIANKVTHLVCYKFEGDKYELAKKMKKIKLINHRWLENSLKAWEILPEADYDKSGYELEMLEAEAKDSEEETEDVAAKNDVETKSITNPQNTKAKMKSPHQSLVKQEVSKKNLDLCASKSLTNVANSNEDLSNAGKEAKFDNIECPGKFLQEIPNHHLEMLGSCNTECPGKILSSLPSITFDDKMIFEGVDNDIASMSKSAKRSPHSSMSKSSGKSYSRRSPRKSSLPLCSERMDSNAGNPSTSNKLSGDCNISSLDKGQVDAGFVGMETPSNGTMLHLDKGEISFMHDKRKLTVSYGSSKMLKSSHDSETILEDESMVKRTDWSPSGSLIDGSYRMDNRVSPENNTSYIHESTGLNFTDNVTEVVTSVTRQKCSDIAHQPSLFELECRSLTSDLEAKDLSLSKTEHPIPQVGVQQSDQHNIEAPSPGTKITEVQAQLELPKRGASALHSKTASHRKPAKKTLGSRTRPSKGNATKPKDSCEIHKTLLQNDSAIRSIGEIEMEDYEKFGSSKKLEIFPPTSSGHMGQKTELNNLGISGYETIDKDGSMDDETEAPKEKEENEFDVALDIEKSAEIEAQHLENMFTDRRISLNDSAKQTDGSIIGAKAKAENFGKEREGIEAEMAVCSKESEVSESTLVQQGGEKNLTKGKKRPLKKTKNRALLMATNVGNSNEVGQNDGCNTKQIEEKTAAQNEEKTHSVGKMNACPSKKSKNLTELEKENSPFVMRSQNMSNDKKAVGKMMPKSSKKPLKDSKAANTDLDSAKVEQILKVTEPVWFILSGHKLQRKEFQQVIKRLKGRVCRDSHKWSYQATHFIVPDPVRRTEKFFAAAASGSWILKTDYLAASNEAGRFLIEEPYEWHKKCLTEDGAINLEAPRKWRLMKERTGHGAFYGMRIIIYGECIAPPLETLKRVIKAGDVPGMPRVDMWVQEFLRHEIPCVLADYLVEYVCKPGYSLERHVQYNTHVWAEKSFNNLVNRMEEVIEEAKKPEDHRIDDVACQVCGYNDRGDKMLICGDNGSAGCGIGVHINCCNPPFGNIQDEDWFCPTCSKKKEGRSIRKSPKKWTSKLKK</sequence>
<feature type="region of interest" description="Disordered" evidence="6">
    <location>
        <begin position="342"/>
        <end position="396"/>
    </location>
</feature>
<organism evidence="9 10">
    <name type="scientific">Abeliophyllum distichum</name>
    <dbReference type="NCBI Taxonomy" id="126358"/>
    <lineage>
        <taxon>Eukaryota</taxon>
        <taxon>Viridiplantae</taxon>
        <taxon>Streptophyta</taxon>
        <taxon>Embryophyta</taxon>
        <taxon>Tracheophyta</taxon>
        <taxon>Spermatophyta</taxon>
        <taxon>Magnoliopsida</taxon>
        <taxon>eudicotyledons</taxon>
        <taxon>Gunneridae</taxon>
        <taxon>Pentapetalae</taxon>
        <taxon>asterids</taxon>
        <taxon>lamiids</taxon>
        <taxon>Lamiales</taxon>
        <taxon>Oleaceae</taxon>
        <taxon>Forsythieae</taxon>
        <taxon>Abeliophyllum</taxon>
    </lineage>
</organism>
<keyword evidence="5" id="KW-0175">Coiled coil</keyword>
<name>A0ABD1VUQ6_9LAMI</name>
<feature type="region of interest" description="Disordered" evidence="6">
    <location>
        <begin position="587"/>
        <end position="626"/>
    </location>
</feature>
<dbReference type="SUPFAM" id="SSF52113">
    <property type="entry name" value="BRCT domain"/>
    <property type="match status" value="3"/>
</dbReference>
<keyword evidence="2 4" id="KW-0863">Zinc-finger</keyword>
<protein>
    <submittedName>
        <fullName evidence="9">BRCT domain-containing protein</fullName>
    </submittedName>
</protein>
<dbReference type="CDD" id="cd17738">
    <property type="entry name" value="BRCT_TopBP1_rpt7"/>
    <property type="match status" value="1"/>
</dbReference>
<dbReference type="AlphaFoldDB" id="A0ABD1VUQ6"/>
<evidence type="ECO:0000256" key="5">
    <source>
        <dbReference type="SAM" id="Coils"/>
    </source>
</evidence>
<evidence type="ECO:0000256" key="4">
    <source>
        <dbReference type="PROSITE-ProRule" id="PRU00146"/>
    </source>
</evidence>
<dbReference type="Gene3D" id="3.40.50.10190">
    <property type="entry name" value="BRCT domain"/>
    <property type="match status" value="3"/>
</dbReference>
<dbReference type="EMBL" id="JBFOLK010000001">
    <property type="protein sequence ID" value="KAL2540443.1"/>
    <property type="molecule type" value="Genomic_DNA"/>
</dbReference>
<dbReference type="InterPro" id="IPR001965">
    <property type="entry name" value="Znf_PHD"/>
</dbReference>
<dbReference type="SUPFAM" id="SSF57903">
    <property type="entry name" value="FYVE/PHD zinc finger"/>
    <property type="match status" value="1"/>
</dbReference>
<evidence type="ECO:0000256" key="1">
    <source>
        <dbReference type="ARBA" id="ARBA00022723"/>
    </source>
</evidence>
<dbReference type="SMART" id="SM00249">
    <property type="entry name" value="PHD"/>
    <property type="match status" value="1"/>
</dbReference>
<dbReference type="Pfam" id="PF00533">
    <property type="entry name" value="BRCT"/>
    <property type="match status" value="1"/>
</dbReference>
<dbReference type="Proteomes" id="UP001604336">
    <property type="component" value="Unassembled WGS sequence"/>
</dbReference>
<dbReference type="PANTHER" id="PTHR47181">
    <property type="entry name" value="BRCA1 C TERMINUS DOMAIN CONTAINING PROTEIN, EXPRESSED"/>
    <property type="match status" value="1"/>
</dbReference>
<feature type="domain" description="BRCT" evidence="8">
    <location>
        <begin position="912"/>
        <end position="1004"/>
    </location>
</feature>
<gene>
    <name evidence="9" type="ORF">Adt_01421</name>
</gene>
<evidence type="ECO:0000259" key="8">
    <source>
        <dbReference type="PROSITE" id="PS50172"/>
    </source>
</evidence>
<feature type="region of interest" description="Disordered" evidence="6">
    <location>
        <begin position="686"/>
        <end position="705"/>
    </location>
</feature>
<feature type="compositionally biased region" description="Polar residues" evidence="6">
    <location>
        <begin position="382"/>
        <end position="396"/>
    </location>
</feature>
<feature type="domain" description="PHD-type" evidence="7">
    <location>
        <begin position="1140"/>
        <end position="1195"/>
    </location>
</feature>